<dbReference type="InterPro" id="IPR039935">
    <property type="entry name" value="YML079W-like"/>
</dbReference>
<evidence type="ECO:0000259" key="1">
    <source>
        <dbReference type="Pfam" id="PF06172"/>
    </source>
</evidence>
<dbReference type="InterPro" id="IPR011051">
    <property type="entry name" value="RmlC_Cupin_sf"/>
</dbReference>
<dbReference type="PANTHER" id="PTHR33387">
    <property type="entry name" value="RMLC-LIKE JELLY ROLL FOLD PROTEIN"/>
    <property type="match status" value="1"/>
</dbReference>
<evidence type="ECO:0000313" key="2">
    <source>
        <dbReference type="EMBL" id="KAK0554397.1"/>
    </source>
</evidence>
<protein>
    <recommendedName>
        <fullName evidence="1">DUF985 domain-containing protein</fullName>
    </recommendedName>
</protein>
<dbReference type="Proteomes" id="UP001176517">
    <property type="component" value="Unassembled WGS sequence"/>
</dbReference>
<feature type="domain" description="DUF985" evidence="1">
    <location>
        <begin position="78"/>
        <end position="178"/>
    </location>
</feature>
<gene>
    <name evidence="2" type="ORF">OC846_002129</name>
</gene>
<proteinExistence type="predicted"/>
<name>A0AAN6GSG4_9BASI</name>
<dbReference type="Gene3D" id="2.60.120.10">
    <property type="entry name" value="Jelly Rolls"/>
    <property type="match status" value="1"/>
</dbReference>
<dbReference type="AlphaFoldDB" id="A0AAN6GSG4"/>
<dbReference type="Pfam" id="PF06172">
    <property type="entry name" value="Cupin_5"/>
    <property type="match status" value="1"/>
</dbReference>
<dbReference type="EMBL" id="JAPDMZ010000038">
    <property type="protein sequence ID" value="KAK0554397.1"/>
    <property type="molecule type" value="Genomic_DNA"/>
</dbReference>
<organism evidence="2 3">
    <name type="scientific">Tilletia horrida</name>
    <dbReference type="NCBI Taxonomy" id="155126"/>
    <lineage>
        <taxon>Eukaryota</taxon>
        <taxon>Fungi</taxon>
        <taxon>Dikarya</taxon>
        <taxon>Basidiomycota</taxon>
        <taxon>Ustilaginomycotina</taxon>
        <taxon>Exobasidiomycetes</taxon>
        <taxon>Tilletiales</taxon>
        <taxon>Tilletiaceae</taxon>
        <taxon>Tilletia</taxon>
    </lineage>
</organism>
<comment type="caution">
    <text evidence="2">The sequence shown here is derived from an EMBL/GenBank/DDBJ whole genome shotgun (WGS) entry which is preliminary data.</text>
</comment>
<dbReference type="SUPFAM" id="SSF51182">
    <property type="entry name" value="RmlC-like cupins"/>
    <property type="match status" value="1"/>
</dbReference>
<keyword evidence="3" id="KW-1185">Reference proteome</keyword>
<dbReference type="InterPro" id="IPR014710">
    <property type="entry name" value="RmlC-like_jellyroll"/>
</dbReference>
<dbReference type="PANTHER" id="PTHR33387:SF3">
    <property type="entry name" value="DUF985 DOMAIN-CONTAINING PROTEIN"/>
    <property type="match status" value="1"/>
</dbReference>
<evidence type="ECO:0000313" key="3">
    <source>
        <dbReference type="Proteomes" id="UP001176517"/>
    </source>
</evidence>
<accession>A0AAN6GSG4</accession>
<reference evidence="2" key="1">
    <citation type="journal article" date="2023" name="PhytoFront">
        <title>Draft Genome Resources of Seven Strains of Tilletia horrida, Causal Agent of Kernel Smut of Rice.</title>
        <authorList>
            <person name="Khanal S."/>
            <person name="Antony Babu S."/>
            <person name="Zhou X.G."/>
        </authorList>
    </citation>
    <scope>NUCLEOTIDE SEQUENCE</scope>
    <source>
        <strain evidence="2">TX6</strain>
    </source>
</reference>
<sequence>MLTDSHKPVREGGYFSLTHVADGQRLFSSIFYLLAPRPDHVVKQDTERVGQGEFAVYQTDLDSKGSTQKEVKWSPHSAVFHLNRSATMHLHHAGRAKYTLIEAYPAPGQAPRIKEIIVGANAEQGEVRQLLVEGGDQGWWKRSEVPLPEEGHLDQLDKTGCLISEVVIPAFDWKDHKFLRQADLQSLFGEDQDSIRRFQPFAAADAGSGNA</sequence>
<dbReference type="InterPro" id="IPR009327">
    <property type="entry name" value="Cupin_DUF985"/>
</dbReference>